<sequence>MILRDCREYDAGRIRSIVRDGLERLDLRPRGQTLIKPNVVAAGARFPHAYTRPEFVEGVVGALRDRDEGAMRTLAVGERSGITMPTRFAFTQAGYRRLAKRTGVELVHFEEVPQVEIPLYHPERLRDSLYTPKVVAEADFFVNCPKFKAHPWTTVTFSLKSYIGIQDDRHRLIDHHHKLDEKVADLQYVLQPQFIAIDAITAGEGRMLTPVPFDLGLVIMGDNQVAVDAVCCRIIGLDPLSVDHIRLAWERGFGPVALEDIDVEGDVSLAAAQQRAKGFRVGLIRVEEYFENTNIRAYGGTPPGPPKAEGGSDYCWGGCPGALEEAIEILRLYDEAASEKLPPTHIVFGKWDKPLDVKPGEKVIFMGDCAEYRGPLGRAGNVAIESLFRDRSDMSPLDARHDDIFAKMISVRRELKVLRREDFIHITGCPVSVAEQVLALVQHGDLTNPYYDLKLFPSFVSTYFSWRTRTLLQRVFGQPYNQPGAAHRGHARPRLNLPPEGADGRLELGETET</sequence>
<protein>
    <submittedName>
        <fullName evidence="3">Iron-sulfur cluster-binding protein</fullName>
    </submittedName>
</protein>
<name>A0A0C2CSC8_9BACT</name>
<dbReference type="InterPro" id="IPR007160">
    <property type="entry name" value="DUF362"/>
</dbReference>
<dbReference type="AlphaFoldDB" id="A0A0C2CSC8"/>
<evidence type="ECO:0000256" key="1">
    <source>
        <dbReference type="SAM" id="MobiDB-lite"/>
    </source>
</evidence>
<feature type="domain" description="DUF362" evidence="2">
    <location>
        <begin position="34"/>
        <end position="233"/>
    </location>
</feature>
<feature type="compositionally biased region" description="Basic and acidic residues" evidence="1">
    <location>
        <begin position="502"/>
        <end position="513"/>
    </location>
</feature>
<accession>A0A0C2CSC8</accession>
<proteinExistence type="predicted"/>
<organism evidence="3 4">
    <name type="scientific">Enhygromyxa salina</name>
    <dbReference type="NCBI Taxonomy" id="215803"/>
    <lineage>
        <taxon>Bacteria</taxon>
        <taxon>Pseudomonadati</taxon>
        <taxon>Myxococcota</taxon>
        <taxon>Polyangia</taxon>
        <taxon>Nannocystales</taxon>
        <taxon>Nannocystaceae</taxon>
        <taxon>Enhygromyxa</taxon>
    </lineage>
</organism>
<dbReference type="Proteomes" id="UP000031599">
    <property type="component" value="Unassembled WGS sequence"/>
</dbReference>
<gene>
    <name evidence="3" type="ORF">DB30_07273</name>
</gene>
<evidence type="ECO:0000259" key="2">
    <source>
        <dbReference type="Pfam" id="PF04015"/>
    </source>
</evidence>
<evidence type="ECO:0000313" key="4">
    <source>
        <dbReference type="Proteomes" id="UP000031599"/>
    </source>
</evidence>
<dbReference type="EMBL" id="JMCC02000080">
    <property type="protein sequence ID" value="KIG14086.1"/>
    <property type="molecule type" value="Genomic_DNA"/>
</dbReference>
<feature type="region of interest" description="Disordered" evidence="1">
    <location>
        <begin position="482"/>
        <end position="513"/>
    </location>
</feature>
<reference evidence="3 4" key="1">
    <citation type="submission" date="2014-12" db="EMBL/GenBank/DDBJ databases">
        <title>Genome assembly of Enhygromyxa salina DSM 15201.</title>
        <authorList>
            <person name="Sharma G."/>
            <person name="Subramanian S."/>
        </authorList>
    </citation>
    <scope>NUCLEOTIDE SEQUENCE [LARGE SCALE GENOMIC DNA]</scope>
    <source>
        <strain evidence="3 4">DSM 15201</strain>
    </source>
</reference>
<dbReference type="Pfam" id="PF04015">
    <property type="entry name" value="DUF362"/>
    <property type="match status" value="1"/>
</dbReference>
<comment type="caution">
    <text evidence="3">The sequence shown here is derived from an EMBL/GenBank/DDBJ whole genome shotgun (WGS) entry which is preliminary data.</text>
</comment>
<evidence type="ECO:0000313" key="3">
    <source>
        <dbReference type="EMBL" id="KIG14086.1"/>
    </source>
</evidence>